<evidence type="ECO:0000256" key="1">
    <source>
        <dbReference type="SAM" id="SignalP"/>
    </source>
</evidence>
<protein>
    <submittedName>
        <fullName evidence="2">Uncharacterized protein</fullName>
    </submittedName>
</protein>
<sequence length="226" mass="23767">MTALPRRTARAGVKSVAALGALAAVALSGCARDNEIDISTGVGITSSRSLCPSVGVPNHTGDITLFDPPGSRDAAAIDVVASITNVRTTCNDVGERLYAGSSFDVVATRRDAGPARDVTLPYYSAVVQGGTAVVAKDDNQVTLRFEAGQTRATASATAGAYVDRVAATLPEDIRERITRRRRAGEQDAAIDPMSEPEVRAAVTRASFELLIGFQLTAEQLQYNVTR</sequence>
<evidence type="ECO:0000313" key="2">
    <source>
        <dbReference type="EMBL" id="QJQ33323.1"/>
    </source>
</evidence>
<keyword evidence="3" id="KW-1185">Reference proteome</keyword>
<organism evidence="2 3">
    <name type="scientific">Sphingomonas lacunae</name>
    <dbReference type="NCBI Taxonomy" id="2698828"/>
    <lineage>
        <taxon>Bacteria</taxon>
        <taxon>Pseudomonadati</taxon>
        <taxon>Pseudomonadota</taxon>
        <taxon>Alphaproteobacteria</taxon>
        <taxon>Sphingomonadales</taxon>
        <taxon>Sphingomonadaceae</taxon>
        <taxon>Sphingomonas</taxon>
    </lineage>
</organism>
<keyword evidence="1" id="KW-0732">Signal</keyword>
<accession>A0A6M4AW11</accession>
<feature type="signal peptide" evidence="1">
    <location>
        <begin position="1"/>
        <end position="23"/>
    </location>
</feature>
<dbReference type="Proteomes" id="UP000503018">
    <property type="component" value="Chromosome"/>
</dbReference>
<reference evidence="2 3" key="1">
    <citation type="submission" date="2020-01" db="EMBL/GenBank/DDBJ databases">
        <title>Sphingomonas sp. strain CSW-10.</title>
        <authorList>
            <person name="Chen W.-M."/>
        </authorList>
    </citation>
    <scope>NUCLEOTIDE SEQUENCE [LARGE SCALE GENOMIC DNA]</scope>
    <source>
        <strain evidence="2 3">CSW-10</strain>
    </source>
</reference>
<dbReference type="EMBL" id="CP053015">
    <property type="protein sequence ID" value="QJQ33323.1"/>
    <property type="molecule type" value="Genomic_DNA"/>
</dbReference>
<gene>
    <name evidence="2" type="ORF">GV829_13475</name>
</gene>
<dbReference type="AlphaFoldDB" id="A0A6M4AW11"/>
<feature type="chain" id="PRO_5026740272" evidence="1">
    <location>
        <begin position="24"/>
        <end position="226"/>
    </location>
</feature>
<dbReference type="RefSeq" id="WP_169947465.1">
    <property type="nucleotide sequence ID" value="NZ_CP053015.1"/>
</dbReference>
<name>A0A6M4AW11_9SPHN</name>
<dbReference type="PROSITE" id="PS51257">
    <property type="entry name" value="PROKAR_LIPOPROTEIN"/>
    <property type="match status" value="1"/>
</dbReference>
<proteinExistence type="predicted"/>
<evidence type="ECO:0000313" key="3">
    <source>
        <dbReference type="Proteomes" id="UP000503018"/>
    </source>
</evidence>
<dbReference type="KEGG" id="slan:GV829_13475"/>